<sequence length="453" mass="49571">MPAGASTIPITNLKAPATSAHMKQFTLTAENATVSFGSGINIPSWTFNGVEPGPTLRVQQGDLVVVNVVNHLSFGITIHWHGINIVNSADGVAGVTQDAIKPGQTYVYRFVTNDPGTYWYHSHQLADEETTGGLFGMLIVDPKTPTIHADVDYSVALHEWNTDNNQTVFTLNNTAQTLNEAARPGQWVRLRIAETSNTASTAPHLVTLLGAPFKVVSLDGHDLNAPQWLHETPLPIGTAQRYDLLFQMPAQGSVSLVTAEEKDNLHYQRYPSIVIGQGSVPAQLPPVTSWFDMTTYGQPAHSAITAQSHFDTSYSIALNNMMGTSLGRTGMTYTMNGKVFPNTGMIMVKEGQLVRIHLDNQSALYHPMHLHGHTFTVIAHNGQPLKGSPVYLDTVLVPPHSSYDIAFVANNPGIWMIHCHNFVHANWGMDMMLMYDNYSTPFNVGTQSGNFPD</sequence>
<dbReference type="Proteomes" id="UP000635565">
    <property type="component" value="Unassembled WGS sequence"/>
</dbReference>
<keyword evidence="1" id="KW-0479">Metal-binding</keyword>
<dbReference type="PROSITE" id="PS00079">
    <property type="entry name" value="MULTICOPPER_OXIDASE1"/>
    <property type="match status" value="1"/>
</dbReference>
<evidence type="ECO:0000313" key="5">
    <source>
        <dbReference type="EMBL" id="GHO89543.1"/>
    </source>
</evidence>
<dbReference type="InterPro" id="IPR011706">
    <property type="entry name" value="Cu-oxidase_C"/>
</dbReference>
<feature type="domain" description="Plastocyanin-like" evidence="3">
    <location>
        <begin position="330"/>
        <end position="436"/>
    </location>
</feature>
<gene>
    <name evidence="5" type="primary">cumA_2</name>
    <name evidence="5" type="ORF">KSZ_75490</name>
</gene>
<accession>A0ABQ3VVF7</accession>
<protein>
    <submittedName>
        <fullName evidence="5">Copper oxidase</fullName>
    </submittedName>
</protein>
<dbReference type="InterPro" id="IPR011707">
    <property type="entry name" value="Cu-oxidase-like_N"/>
</dbReference>
<dbReference type="Gene3D" id="2.60.40.420">
    <property type="entry name" value="Cupredoxins - blue copper proteins"/>
    <property type="match status" value="3"/>
</dbReference>
<comment type="caution">
    <text evidence="5">The sequence shown here is derived from an EMBL/GenBank/DDBJ whole genome shotgun (WGS) entry which is preliminary data.</text>
</comment>
<dbReference type="InterPro" id="IPR033138">
    <property type="entry name" value="Cu_oxidase_CS"/>
</dbReference>
<dbReference type="PROSITE" id="PS00080">
    <property type="entry name" value="MULTICOPPER_OXIDASE2"/>
    <property type="match status" value="1"/>
</dbReference>
<name>A0ABQ3VVF7_9CHLR</name>
<dbReference type="SUPFAM" id="SSF49503">
    <property type="entry name" value="Cupredoxins"/>
    <property type="match status" value="3"/>
</dbReference>
<evidence type="ECO:0000259" key="4">
    <source>
        <dbReference type="Pfam" id="PF07732"/>
    </source>
</evidence>
<dbReference type="Pfam" id="PF07732">
    <property type="entry name" value="Cu-oxidase_3"/>
    <property type="match status" value="1"/>
</dbReference>
<dbReference type="PANTHER" id="PTHR11709">
    <property type="entry name" value="MULTI-COPPER OXIDASE"/>
    <property type="match status" value="1"/>
</dbReference>
<reference evidence="5 6" key="1">
    <citation type="journal article" date="2021" name="Int. J. Syst. Evol. Microbiol.">
        <title>Reticulibacter mediterranei gen. nov., sp. nov., within the new family Reticulibacteraceae fam. nov., and Ktedonospora formicarum gen. nov., sp. nov., Ktedonobacter robiniae sp. nov., Dictyobacter formicarum sp. nov. and Dictyobacter arantiisoli sp. nov., belonging to the class Ktedonobacteria.</title>
        <authorList>
            <person name="Yabe S."/>
            <person name="Zheng Y."/>
            <person name="Wang C.M."/>
            <person name="Sakai Y."/>
            <person name="Abe K."/>
            <person name="Yokota A."/>
            <person name="Donadio S."/>
            <person name="Cavaletti L."/>
            <person name="Monciardini P."/>
        </authorList>
    </citation>
    <scope>NUCLEOTIDE SEQUENCE [LARGE SCALE GENOMIC DNA]</scope>
    <source>
        <strain evidence="5 6">SOSP1-9</strain>
    </source>
</reference>
<evidence type="ECO:0000256" key="2">
    <source>
        <dbReference type="ARBA" id="ARBA00023002"/>
    </source>
</evidence>
<evidence type="ECO:0000259" key="3">
    <source>
        <dbReference type="Pfam" id="PF07731"/>
    </source>
</evidence>
<dbReference type="InterPro" id="IPR045087">
    <property type="entry name" value="Cu-oxidase_fam"/>
</dbReference>
<keyword evidence="2" id="KW-0560">Oxidoreductase</keyword>
<keyword evidence="6" id="KW-1185">Reference proteome</keyword>
<dbReference type="EMBL" id="BNJJ01000039">
    <property type="protein sequence ID" value="GHO89543.1"/>
    <property type="molecule type" value="Genomic_DNA"/>
</dbReference>
<dbReference type="CDD" id="cd04202">
    <property type="entry name" value="CuRO_D2_2dMcoN_like"/>
    <property type="match status" value="1"/>
</dbReference>
<evidence type="ECO:0000313" key="6">
    <source>
        <dbReference type="Proteomes" id="UP000635565"/>
    </source>
</evidence>
<dbReference type="InterPro" id="IPR002355">
    <property type="entry name" value="Cu_oxidase_Cu_BS"/>
</dbReference>
<feature type="domain" description="Plastocyanin-like" evidence="4">
    <location>
        <begin position="30"/>
        <end position="143"/>
    </location>
</feature>
<dbReference type="InterPro" id="IPR008972">
    <property type="entry name" value="Cupredoxin"/>
</dbReference>
<organism evidence="5 6">
    <name type="scientific">Dictyobacter formicarum</name>
    <dbReference type="NCBI Taxonomy" id="2778368"/>
    <lineage>
        <taxon>Bacteria</taxon>
        <taxon>Bacillati</taxon>
        <taxon>Chloroflexota</taxon>
        <taxon>Ktedonobacteria</taxon>
        <taxon>Ktedonobacterales</taxon>
        <taxon>Dictyobacteraceae</taxon>
        <taxon>Dictyobacter</taxon>
    </lineage>
</organism>
<proteinExistence type="predicted"/>
<dbReference type="Pfam" id="PF07731">
    <property type="entry name" value="Cu-oxidase_2"/>
    <property type="match status" value="1"/>
</dbReference>
<evidence type="ECO:0000256" key="1">
    <source>
        <dbReference type="ARBA" id="ARBA00022723"/>
    </source>
</evidence>